<evidence type="ECO:0000259" key="4">
    <source>
        <dbReference type="PROSITE" id="PS50887"/>
    </source>
</evidence>
<dbReference type="Gene3D" id="3.30.450.40">
    <property type="match status" value="1"/>
</dbReference>
<evidence type="ECO:0000313" key="6">
    <source>
        <dbReference type="Proteomes" id="UP000634667"/>
    </source>
</evidence>
<dbReference type="InterPro" id="IPR050469">
    <property type="entry name" value="Diguanylate_Cyclase"/>
</dbReference>
<feature type="coiled-coil region" evidence="3">
    <location>
        <begin position="152"/>
        <end position="179"/>
    </location>
</feature>
<keyword evidence="6" id="KW-1185">Reference proteome</keyword>
<dbReference type="PANTHER" id="PTHR45138:SF9">
    <property type="entry name" value="DIGUANYLATE CYCLASE DGCM-RELATED"/>
    <property type="match status" value="1"/>
</dbReference>
<dbReference type="SUPFAM" id="SSF55781">
    <property type="entry name" value="GAF domain-like"/>
    <property type="match status" value="1"/>
</dbReference>
<gene>
    <name evidence="5" type="ORF">GCM10008111_27010</name>
</gene>
<feature type="domain" description="GGDEF" evidence="4">
    <location>
        <begin position="209"/>
        <end position="335"/>
    </location>
</feature>
<sequence>MDNVQLKHRFHELEAALSPLMKLVCTITTLETAFVTYIDPVQSKQVVAVTYGDGVINITAGSEVKWQDSMCRKLFNDDTWINNNISQSYPQSAGAELGMATFFALPVHYKNNTIGSLCGASKDHKAMTEAQFTQLQLIASAVSWLIAQWQRLLKLQQRLELTRMRLQRVKQDRESLKQLAGQDPLTGLLNRRGFADLWQSCTEQDAKEGEIAVVALDFDNFKQLNDNFGHQAGDDALRSLGQILQQHIRDYDFAARLGGDEFLLVLPGCKRLEALHIAERIQQQYRLTAHGQFHTISVGIAVSKVGAFDDVILLADKALYKAKNAGRGQIMVRVYRPETDATLN</sequence>
<dbReference type="CDD" id="cd01949">
    <property type="entry name" value="GGDEF"/>
    <property type="match status" value="1"/>
</dbReference>
<dbReference type="InterPro" id="IPR029016">
    <property type="entry name" value="GAF-like_dom_sf"/>
</dbReference>
<evidence type="ECO:0000313" key="5">
    <source>
        <dbReference type="EMBL" id="GGW69630.1"/>
    </source>
</evidence>
<protein>
    <recommendedName>
        <fullName evidence="1">diguanylate cyclase</fullName>
        <ecNumber evidence="1">2.7.7.65</ecNumber>
    </recommendedName>
</protein>
<dbReference type="Proteomes" id="UP000634667">
    <property type="component" value="Unassembled WGS sequence"/>
</dbReference>
<keyword evidence="3" id="KW-0175">Coiled coil</keyword>
<evidence type="ECO:0000256" key="3">
    <source>
        <dbReference type="SAM" id="Coils"/>
    </source>
</evidence>
<dbReference type="EMBL" id="BMYR01000012">
    <property type="protein sequence ID" value="GGW69630.1"/>
    <property type="molecule type" value="Genomic_DNA"/>
</dbReference>
<dbReference type="NCBIfam" id="TIGR00254">
    <property type="entry name" value="GGDEF"/>
    <property type="match status" value="1"/>
</dbReference>
<dbReference type="EC" id="2.7.7.65" evidence="1"/>
<dbReference type="Gene3D" id="3.30.70.270">
    <property type="match status" value="1"/>
</dbReference>
<name>A0ABQ2WUZ5_9ALTE</name>
<dbReference type="InterPro" id="IPR000160">
    <property type="entry name" value="GGDEF_dom"/>
</dbReference>
<dbReference type="SUPFAM" id="SSF55073">
    <property type="entry name" value="Nucleotide cyclase"/>
    <property type="match status" value="1"/>
</dbReference>
<dbReference type="InterPro" id="IPR029787">
    <property type="entry name" value="Nucleotide_cyclase"/>
</dbReference>
<dbReference type="PANTHER" id="PTHR45138">
    <property type="entry name" value="REGULATORY COMPONENTS OF SENSORY TRANSDUCTION SYSTEM"/>
    <property type="match status" value="1"/>
</dbReference>
<dbReference type="SMART" id="SM00267">
    <property type="entry name" value="GGDEF"/>
    <property type="match status" value="1"/>
</dbReference>
<reference evidence="6" key="1">
    <citation type="journal article" date="2019" name="Int. J. Syst. Evol. Microbiol.">
        <title>The Global Catalogue of Microorganisms (GCM) 10K type strain sequencing project: providing services to taxonomists for standard genome sequencing and annotation.</title>
        <authorList>
            <consortium name="The Broad Institute Genomics Platform"/>
            <consortium name="The Broad Institute Genome Sequencing Center for Infectious Disease"/>
            <person name="Wu L."/>
            <person name="Ma J."/>
        </authorList>
    </citation>
    <scope>NUCLEOTIDE SEQUENCE [LARGE SCALE GENOMIC DNA]</scope>
    <source>
        <strain evidence="6">KCTC 23723</strain>
    </source>
</reference>
<organism evidence="5 6">
    <name type="scientific">Alishewanella tabrizica</name>
    <dbReference type="NCBI Taxonomy" id="671278"/>
    <lineage>
        <taxon>Bacteria</taxon>
        <taxon>Pseudomonadati</taxon>
        <taxon>Pseudomonadota</taxon>
        <taxon>Gammaproteobacteria</taxon>
        <taxon>Alteromonadales</taxon>
        <taxon>Alteromonadaceae</taxon>
        <taxon>Alishewanella</taxon>
    </lineage>
</organism>
<comment type="caution">
    <text evidence="5">The sequence shown here is derived from an EMBL/GenBank/DDBJ whole genome shotgun (WGS) entry which is preliminary data.</text>
</comment>
<evidence type="ECO:0000256" key="2">
    <source>
        <dbReference type="ARBA" id="ARBA00034247"/>
    </source>
</evidence>
<dbReference type="RefSeq" id="WP_189483768.1">
    <property type="nucleotide sequence ID" value="NZ_BMYR01000012.1"/>
</dbReference>
<accession>A0ABQ2WUZ5</accession>
<comment type="catalytic activity">
    <reaction evidence="2">
        <text>2 GTP = 3',3'-c-di-GMP + 2 diphosphate</text>
        <dbReference type="Rhea" id="RHEA:24898"/>
        <dbReference type="ChEBI" id="CHEBI:33019"/>
        <dbReference type="ChEBI" id="CHEBI:37565"/>
        <dbReference type="ChEBI" id="CHEBI:58805"/>
        <dbReference type="EC" id="2.7.7.65"/>
    </reaction>
</comment>
<proteinExistence type="predicted"/>
<dbReference type="Pfam" id="PF00990">
    <property type="entry name" value="GGDEF"/>
    <property type="match status" value="1"/>
</dbReference>
<dbReference type="PROSITE" id="PS50887">
    <property type="entry name" value="GGDEF"/>
    <property type="match status" value="1"/>
</dbReference>
<evidence type="ECO:0000256" key="1">
    <source>
        <dbReference type="ARBA" id="ARBA00012528"/>
    </source>
</evidence>
<dbReference type="InterPro" id="IPR043128">
    <property type="entry name" value="Rev_trsase/Diguanyl_cyclase"/>
</dbReference>